<dbReference type="GO" id="GO:0008094">
    <property type="term" value="F:ATP-dependent activity, acting on DNA"/>
    <property type="evidence" value="ECO:0007669"/>
    <property type="project" value="TreeGrafter"/>
</dbReference>
<dbReference type="PROSITE" id="PS51192">
    <property type="entry name" value="HELICASE_ATP_BIND_1"/>
    <property type="match status" value="1"/>
</dbReference>
<evidence type="ECO:0000256" key="1">
    <source>
        <dbReference type="ARBA" id="ARBA00022741"/>
    </source>
</evidence>
<keyword evidence="2" id="KW-0378">Hydrolase</keyword>
<dbReference type="OrthoDB" id="2506113at2759"/>
<reference evidence="5" key="1">
    <citation type="submission" date="2009-11" db="EMBL/GenBank/DDBJ databases">
        <authorList>
            <consortium name="The Broad Institute Genome Sequencing Platform"/>
            <person name="Ward D."/>
            <person name="Feldgarden M."/>
            <person name="Earl A."/>
            <person name="Young S.K."/>
            <person name="Zeng Q."/>
            <person name="Koehrsen M."/>
            <person name="Alvarado L."/>
            <person name="Berlin A."/>
            <person name="Bochicchio J."/>
            <person name="Borenstein D."/>
            <person name="Chapman S.B."/>
            <person name="Chen Z."/>
            <person name="Engels R."/>
            <person name="Freedman E."/>
            <person name="Gellesch M."/>
            <person name="Goldberg J."/>
            <person name="Griggs A."/>
            <person name="Gujja S."/>
            <person name="Heilman E."/>
            <person name="Heiman D."/>
            <person name="Hepburn T."/>
            <person name="Howarth C."/>
            <person name="Jen D."/>
            <person name="Larson L."/>
            <person name="Lewis B."/>
            <person name="Mehta T."/>
            <person name="Park D."/>
            <person name="Pearson M."/>
            <person name="Roberts A."/>
            <person name="Saif S."/>
            <person name="Shea T."/>
            <person name="Shenoy N."/>
            <person name="Sisk P."/>
            <person name="Stolte C."/>
            <person name="Sykes S."/>
            <person name="Thomson T."/>
            <person name="Walk T."/>
            <person name="White J."/>
            <person name="Yandava C."/>
            <person name="Izard J."/>
            <person name="Baranova O.V."/>
            <person name="Blanton J.M."/>
            <person name="Tanner A.C."/>
            <person name="Dewhirst F.E."/>
            <person name="Haas B."/>
            <person name="Nusbaum C."/>
            <person name="Birren B."/>
        </authorList>
    </citation>
    <scope>NUCLEOTIDE SEQUENCE [LARGE SCALE GENOMIC DNA]</scope>
    <source>
        <strain evidence="5">1-1 BBBD Race 1</strain>
    </source>
</reference>
<dbReference type="Gene3D" id="3.40.50.10810">
    <property type="entry name" value="Tandem AAA-ATPase domain"/>
    <property type="match status" value="1"/>
</dbReference>
<dbReference type="PANTHER" id="PTHR45626">
    <property type="entry name" value="TRANSCRIPTION TERMINATION FACTOR 2-RELATED"/>
    <property type="match status" value="1"/>
</dbReference>
<keyword evidence="1" id="KW-0547">Nucleotide-binding</keyword>
<dbReference type="CDD" id="cd18008">
    <property type="entry name" value="DEXDc_SHPRH-like"/>
    <property type="match status" value="1"/>
</dbReference>
<evidence type="ECO:0000256" key="2">
    <source>
        <dbReference type="ARBA" id="ARBA00022801"/>
    </source>
</evidence>
<keyword evidence="3" id="KW-0067">ATP-binding</keyword>
<dbReference type="PANTHER" id="PTHR45626:SF22">
    <property type="entry name" value="DNA REPAIR PROTEIN RAD5"/>
    <property type="match status" value="1"/>
</dbReference>
<proteinExistence type="predicted"/>
<gene>
    <name evidence="5" type="ORF">PTTG_27280</name>
</gene>
<sequence>MSNVLCLGQFIIPLHPNSSFPFTELPQQAFLQRGRNRVHVWSAPRLQFGDLSQLESEFLGPLLGPIRSCSTPITKTGIENNEPSTIKLRAFLFRRNRAAPQLRGCVFSLAQNKQLVLTAFRHVQVDLSPIWNYQPSVFFNIPHTVSRNQPTPDLENNQSFQTTLQGCQTTLKDHQLTALQFLEMNESTDENRISNLWNHPGNHWIRQTCDKKNLTLQENETFTCRGSILADDMGLGKTLTTLAFVLSTSEAARSFQTRNIEHQSVQSAATLVICLLATLSNWKNEIGIHFNKGAIPYQVFHGRDRGEITREALVSSLVVLTTYEMVGPTGNPLHTNQITIELLDICWLRIVLDKAHMIRNPTANQTVNIQKLKTKFCLCLTGTPMQNRLTDLQSLITLLKISPWDKEWIWKQHLIPGVKLVQGTQLRL</sequence>
<dbReference type="InterPro" id="IPR038718">
    <property type="entry name" value="SNF2-like_sf"/>
</dbReference>
<evidence type="ECO:0000259" key="4">
    <source>
        <dbReference type="PROSITE" id="PS51192"/>
    </source>
</evidence>
<dbReference type="SMART" id="SM00487">
    <property type="entry name" value="DEXDc"/>
    <property type="match status" value="1"/>
</dbReference>
<reference evidence="6" key="4">
    <citation type="submission" date="2025-05" db="UniProtKB">
        <authorList>
            <consortium name="EnsemblFungi"/>
        </authorList>
    </citation>
    <scope>IDENTIFICATION</scope>
    <source>
        <strain evidence="6">isolate 1-1 / race 1 (BBBD)</strain>
    </source>
</reference>
<dbReference type="InterPro" id="IPR050628">
    <property type="entry name" value="SNF2_RAD54_helicase_TF"/>
</dbReference>
<dbReference type="SUPFAM" id="SSF52540">
    <property type="entry name" value="P-loop containing nucleoside triphosphate hydrolases"/>
    <property type="match status" value="1"/>
</dbReference>
<dbReference type="VEuPathDB" id="FungiDB:PTTG_27280"/>
<dbReference type="GO" id="GO:0016787">
    <property type="term" value="F:hydrolase activity"/>
    <property type="evidence" value="ECO:0007669"/>
    <property type="project" value="UniProtKB-KW"/>
</dbReference>
<dbReference type="EMBL" id="ADAS02000049">
    <property type="protein sequence ID" value="OAV93618.1"/>
    <property type="molecule type" value="Genomic_DNA"/>
</dbReference>
<evidence type="ECO:0000256" key="3">
    <source>
        <dbReference type="ARBA" id="ARBA00022840"/>
    </source>
</evidence>
<feature type="domain" description="Helicase ATP-binding" evidence="4">
    <location>
        <begin position="225"/>
        <end position="402"/>
    </location>
</feature>
<evidence type="ECO:0000313" key="7">
    <source>
        <dbReference type="Proteomes" id="UP000005240"/>
    </source>
</evidence>
<dbReference type="InterPro" id="IPR027417">
    <property type="entry name" value="P-loop_NTPase"/>
</dbReference>
<name>A0A180GMC2_PUCT1</name>
<dbReference type="Pfam" id="PF00176">
    <property type="entry name" value="SNF2-rel_dom"/>
    <property type="match status" value="1"/>
</dbReference>
<organism evidence="5">
    <name type="scientific">Puccinia triticina (isolate 1-1 / race 1 (BBBD))</name>
    <name type="common">Brown leaf rust fungus</name>
    <dbReference type="NCBI Taxonomy" id="630390"/>
    <lineage>
        <taxon>Eukaryota</taxon>
        <taxon>Fungi</taxon>
        <taxon>Dikarya</taxon>
        <taxon>Basidiomycota</taxon>
        <taxon>Pucciniomycotina</taxon>
        <taxon>Pucciniomycetes</taxon>
        <taxon>Pucciniales</taxon>
        <taxon>Pucciniaceae</taxon>
        <taxon>Puccinia</taxon>
    </lineage>
</organism>
<dbReference type="GO" id="GO:0006281">
    <property type="term" value="P:DNA repair"/>
    <property type="evidence" value="ECO:0007669"/>
    <property type="project" value="TreeGrafter"/>
</dbReference>
<dbReference type="GO" id="GO:0005524">
    <property type="term" value="F:ATP binding"/>
    <property type="evidence" value="ECO:0007669"/>
    <property type="project" value="UniProtKB-KW"/>
</dbReference>
<evidence type="ECO:0000313" key="6">
    <source>
        <dbReference type="EnsemblFungi" id="PTTG_27280-t43_1-p1"/>
    </source>
</evidence>
<keyword evidence="7" id="KW-1185">Reference proteome</keyword>
<accession>A0A180GMC2</accession>
<dbReference type="GO" id="GO:0005634">
    <property type="term" value="C:nucleus"/>
    <property type="evidence" value="ECO:0007669"/>
    <property type="project" value="TreeGrafter"/>
</dbReference>
<protein>
    <submittedName>
        <fullName evidence="6">Helicase ATP-binding domain-containing protein</fullName>
    </submittedName>
</protein>
<evidence type="ECO:0000313" key="5">
    <source>
        <dbReference type="EMBL" id="OAV93618.1"/>
    </source>
</evidence>
<reference evidence="5" key="2">
    <citation type="submission" date="2016-05" db="EMBL/GenBank/DDBJ databases">
        <title>Comparative analysis highlights variable genome content of wheat rusts and divergence of the mating loci.</title>
        <authorList>
            <person name="Cuomo C.A."/>
            <person name="Bakkeren G."/>
            <person name="Szabo L."/>
            <person name="Khalil H."/>
            <person name="Joly D."/>
            <person name="Goldberg J."/>
            <person name="Young S."/>
            <person name="Zeng Q."/>
            <person name="Fellers J."/>
        </authorList>
    </citation>
    <scope>NUCLEOTIDE SEQUENCE [LARGE SCALE GENOMIC DNA]</scope>
    <source>
        <strain evidence="5">1-1 BBBD Race 1</strain>
    </source>
</reference>
<dbReference type="AlphaFoldDB" id="A0A180GMC2"/>
<dbReference type="EnsemblFungi" id="PTTG_27280-t43_1">
    <property type="protein sequence ID" value="PTTG_27280-t43_1-p1"/>
    <property type="gene ID" value="PTTG_27280"/>
</dbReference>
<dbReference type="Proteomes" id="UP000005240">
    <property type="component" value="Unassembled WGS sequence"/>
</dbReference>
<dbReference type="InterPro" id="IPR014001">
    <property type="entry name" value="Helicase_ATP-bd"/>
</dbReference>
<reference evidence="6 7" key="3">
    <citation type="journal article" date="2017" name="G3 (Bethesda)">
        <title>Comparative analysis highlights variable genome content of wheat rusts and divergence of the mating loci.</title>
        <authorList>
            <person name="Cuomo C.A."/>
            <person name="Bakkeren G."/>
            <person name="Khalil H.B."/>
            <person name="Panwar V."/>
            <person name="Joly D."/>
            <person name="Linning R."/>
            <person name="Sakthikumar S."/>
            <person name="Song X."/>
            <person name="Adiconis X."/>
            <person name="Fan L."/>
            <person name="Goldberg J.M."/>
            <person name="Levin J.Z."/>
            <person name="Young S."/>
            <person name="Zeng Q."/>
            <person name="Anikster Y."/>
            <person name="Bruce M."/>
            <person name="Wang M."/>
            <person name="Yin C."/>
            <person name="McCallum B."/>
            <person name="Szabo L.J."/>
            <person name="Hulbert S."/>
            <person name="Chen X."/>
            <person name="Fellers J.P."/>
        </authorList>
    </citation>
    <scope>NUCLEOTIDE SEQUENCE</scope>
    <source>
        <strain evidence="7">Isolate 1-1 / race 1 (BBBD)</strain>
        <strain evidence="6">isolate 1-1 / race 1 (BBBD)</strain>
    </source>
</reference>
<dbReference type="STRING" id="630390.A0A180GMC2"/>
<dbReference type="InterPro" id="IPR000330">
    <property type="entry name" value="SNF2_N"/>
</dbReference>